<dbReference type="RefSeq" id="WP_109811449.1">
    <property type="nucleotide sequence ID" value="NZ_QGKU01000032.1"/>
</dbReference>
<dbReference type="GO" id="GO:0005198">
    <property type="term" value="F:structural molecule activity"/>
    <property type="evidence" value="ECO:0007669"/>
    <property type="project" value="InterPro"/>
</dbReference>
<evidence type="ECO:0000256" key="1">
    <source>
        <dbReference type="ARBA" id="ARBA00004365"/>
    </source>
</evidence>
<dbReference type="Proteomes" id="UP000245680">
    <property type="component" value="Unassembled WGS sequence"/>
</dbReference>
<dbReference type="EMBL" id="QGKU01000032">
    <property type="protein sequence ID" value="PWR02789.1"/>
    <property type="molecule type" value="Genomic_DNA"/>
</dbReference>
<evidence type="ECO:0000313" key="6">
    <source>
        <dbReference type="Proteomes" id="UP000245680"/>
    </source>
</evidence>
<dbReference type="SUPFAM" id="SSF64518">
    <property type="entry name" value="Phase 1 flagellin"/>
    <property type="match status" value="1"/>
</dbReference>
<dbReference type="Pfam" id="PF00700">
    <property type="entry name" value="Flagellin_C"/>
    <property type="match status" value="1"/>
</dbReference>
<name>A0A2V2LKG0_9RHOB</name>
<proteinExistence type="inferred from homology"/>
<dbReference type="AlphaFoldDB" id="A0A2V2LKG0"/>
<dbReference type="OrthoDB" id="7312911at2"/>
<evidence type="ECO:0000259" key="4">
    <source>
        <dbReference type="Pfam" id="PF00700"/>
    </source>
</evidence>
<keyword evidence="3" id="KW-0975">Bacterial flagellum</keyword>
<protein>
    <recommendedName>
        <fullName evidence="4">Flagellin C-terminal domain-containing protein</fullName>
    </recommendedName>
</protein>
<keyword evidence="6" id="KW-1185">Reference proteome</keyword>
<evidence type="ECO:0000256" key="2">
    <source>
        <dbReference type="ARBA" id="ARBA00005709"/>
    </source>
</evidence>
<dbReference type="InterPro" id="IPR046358">
    <property type="entry name" value="Flagellin_C"/>
</dbReference>
<gene>
    <name evidence="5" type="ORF">DKT77_09425</name>
</gene>
<comment type="similarity">
    <text evidence="2">Belongs to the bacterial flagellin family.</text>
</comment>
<dbReference type="Gene3D" id="1.20.1330.10">
    <property type="entry name" value="f41 fragment of flagellin, N-terminal domain"/>
    <property type="match status" value="1"/>
</dbReference>
<sequence>MKLANIGDMAQATTLRRDTVAVKNDLNRLTQELNSGQKADLQSAFSGRFAPLAGLDRSLQLNAGYLTSNAAATRIADGQQTALASLQDTLMAAGPEFLKVASGGEATQLAVTTANAGRQFEQIVGALNSRIGQQSLFAGEATDGPALAPARVILAALDAALVGAVGPGAIDAAARAWFDTPGGGFETVAYVGSARARAGLDIAEGERETLAISALEPGLRDALRGLAVTALMDRGLLAGDTPGQKELLSRMGETLVGATDKVTALRAGLGFSQERIDTARARSEAEATGLRQARAALVEADPYETAMLLQQVQAQLETIYTVTARVSGLSLAAFLR</sequence>
<evidence type="ECO:0000256" key="3">
    <source>
        <dbReference type="ARBA" id="ARBA00023143"/>
    </source>
</evidence>
<organism evidence="5 6">
    <name type="scientific">Meridianimarinicoccus roseus</name>
    <dbReference type="NCBI Taxonomy" id="2072018"/>
    <lineage>
        <taxon>Bacteria</taxon>
        <taxon>Pseudomonadati</taxon>
        <taxon>Pseudomonadota</taxon>
        <taxon>Alphaproteobacteria</taxon>
        <taxon>Rhodobacterales</taxon>
        <taxon>Paracoccaceae</taxon>
        <taxon>Meridianimarinicoccus</taxon>
    </lineage>
</organism>
<reference evidence="5 6" key="1">
    <citation type="submission" date="2018-05" db="EMBL/GenBank/DDBJ databases">
        <title>Rhodobacteraceae gen. nov., sp. nov. isolated from sea water.</title>
        <authorList>
            <person name="Ren Y."/>
        </authorList>
    </citation>
    <scope>NUCLEOTIDE SEQUENCE [LARGE SCALE GENOMIC DNA]</scope>
    <source>
        <strain evidence="5 6">TG-679</strain>
    </source>
</reference>
<feature type="domain" description="Flagellin C-terminal" evidence="4">
    <location>
        <begin position="258"/>
        <end position="329"/>
    </location>
</feature>
<dbReference type="InterPro" id="IPR001492">
    <property type="entry name" value="Flagellin"/>
</dbReference>
<accession>A0A2V2LKG0</accession>
<evidence type="ECO:0000313" key="5">
    <source>
        <dbReference type="EMBL" id="PWR02789.1"/>
    </source>
</evidence>
<dbReference type="GO" id="GO:0009288">
    <property type="term" value="C:bacterial-type flagellum"/>
    <property type="evidence" value="ECO:0007669"/>
    <property type="project" value="UniProtKB-SubCell"/>
</dbReference>
<comment type="caution">
    <text evidence="5">The sequence shown here is derived from an EMBL/GenBank/DDBJ whole genome shotgun (WGS) entry which is preliminary data.</text>
</comment>
<dbReference type="PANTHER" id="PTHR42792:SF1">
    <property type="entry name" value="FLAGELLAR HOOK-ASSOCIATED PROTEIN 3"/>
    <property type="match status" value="1"/>
</dbReference>
<comment type="subcellular location">
    <subcellularLocation>
        <location evidence="1">Bacterial flagellum</location>
    </subcellularLocation>
</comment>
<dbReference type="PANTHER" id="PTHR42792">
    <property type="entry name" value="FLAGELLIN"/>
    <property type="match status" value="1"/>
</dbReference>